<proteinExistence type="predicted"/>
<sequence length="258" mass="28501">MTLPPLPEPWAQAKAQVFGGGLTNRHWLLTLGEQRALLRQNSAALELGIDRQAELALWQAASQAGISPPLLWLQGQWTLSRFIDAPTGPASQEGQLASLLKAVAWLQGLAMPTLPVLPLRARALALGAGADSPWAAYQLIEADPLPLVPAHVDLNPQNCLWQQQRLWLIDWEYGSLADPYYDLAAIFITHELAPQHLANAWQALTLKPIRLARLWAMGAVFAHLCECWCRHPQAGYLAYAAHYRKAWGQCLVALEGLH</sequence>
<dbReference type="Gene3D" id="3.30.200.20">
    <property type="entry name" value="Phosphorylase Kinase, domain 1"/>
    <property type="match status" value="1"/>
</dbReference>
<dbReference type="InterPro" id="IPR011009">
    <property type="entry name" value="Kinase-like_dom_sf"/>
</dbReference>
<dbReference type="PANTHER" id="PTHR40086">
    <property type="entry name" value="PHOSPHOTRANSFERASE YTMP-RELATED"/>
    <property type="match status" value="1"/>
</dbReference>
<accession>K2JQ49</accession>
<protein>
    <recommendedName>
        <fullName evidence="1">Aminoglycoside phosphotransferase domain-containing protein</fullName>
    </recommendedName>
</protein>
<evidence type="ECO:0000313" key="3">
    <source>
        <dbReference type="Proteomes" id="UP000006755"/>
    </source>
</evidence>
<organism evidence="2 3">
    <name type="scientific">Gallaecimonas xiamenensis 3-C-1</name>
    <dbReference type="NCBI Taxonomy" id="745411"/>
    <lineage>
        <taxon>Bacteria</taxon>
        <taxon>Pseudomonadati</taxon>
        <taxon>Pseudomonadota</taxon>
        <taxon>Gammaproteobacteria</taxon>
        <taxon>Enterobacterales</taxon>
        <taxon>Gallaecimonadaceae</taxon>
        <taxon>Gallaecimonas</taxon>
    </lineage>
</organism>
<dbReference type="Proteomes" id="UP000006755">
    <property type="component" value="Unassembled WGS sequence"/>
</dbReference>
<evidence type="ECO:0000259" key="1">
    <source>
        <dbReference type="Pfam" id="PF01636"/>
    </source>
</evidence>
<evidence type="ECO:0000313" key="2">
    <source>
        <dbReference type="EMBL" id="EKE76617.1"/>
    </source>
</evidence>
<dbReference type="InterPro" id="IPR052077">
    <property type="entry name" value="CcrZ_PhaseVar_Mediator"/>
</dbReference>
<dbReference type="AlphaFoldDB" id="K2JQ49"/>
<feature type="domain" description="Aminoglycoside phosphotransferase" evidence="1">
    <location>
        <begin position="15"/>
        <end position="198"/>
    </location>
</feature>
<dbReference type="Gene3D" id="3.90.1200.10">
    <property type="match status" value="1"/>
</dbReference>
<dbReference type="CDD" id="cd05151">
    <property type="entry name" value="ChoK-like"/>
    <property type="match status" value="1"/>
</dbReference>
<comment type="caution">
    <text evidence="2">The sequence shown here is derived from an EMBL/GenBank/DDBJ whole genome shotgun (WGS) entry which is preliminary data.</text>
</comment>
<dbReference type="InterPro" id="IPR002575">
    <property type="entry name" value="Aminoglycoside_PTrfase"/>
</dbReference>
<dbReference type="Pfam" id="PF01636">
    <property type="entry name" value="APH"/>
    <property type="match status" value="1"/>
</dbReference>
<gene>
    <name evidence="2" type="ORF">B3C1_03450</name>
</gene>
<dbReference type="PANTHER" id="PTHR40086:SF1">
    <property type="entry name" value="CELL CYCLE REGULATOR CCRZ"/>
    <property type="match status" value="1"/>
</dbReference>
<dbReference type="EMBL" id="AMRI01000004">
    <property type="protein sequence ID" value="EKE76617.1"/>
    <property type="molecule type" value="Genomic_DNA"/>
</dbReference>
<dbReference type="SUPFAM" id="SSF56112">
    <property type="entry name" value="Protein kinase-like (PK-like)"/>
    <property type="match status" value="1"/>
</dbReference>
<keyword evidence="3" id="KW-1185">Reference proteome</keyword>
<reference evidence="2 3" key="1">
    <citation type="journal article" date="2012" name="J. Bacteriol.">
        <title>Genome Sequence of Gallaecimonas xiamenensis Type Strain 3-C-1.</title>
        <authorList>
            <person name="Lai Q."/>
            <person name="Wang L."/>
            <person name="Wang W."/>
            <person name="Shao Z."/>
        </authorList>
    </citation>
    <scope>NUCLEOTIDE SEQUENCE [LARGE SCALE GENOMIC DNA]</scope>
    <source>
        <strain evidence="2 3">3-C-1</strain>
    </source>
</reference>
<name>K2JQ49_9GAMM</name>
<dbReference type="RefSeq" id="WP_008482940.1">
    <property type="nucleotide sequence ID" value="NZ_AMRI01000004.1"/>
</dbReference>
<dbReference type="STRING" id="745411.B3C1_03450"/>
<dbReference type="eggNOG" id="COG0510">
    <property type="taxonomic scope" value="Bacteria"/>
</dbReference>